<dbReference type="RefSeq" id="WP_377568626.1">
    <property type="nucleotide sequence ID" value="NZ_JBHTJZ010000072.1"/>
</dbReference>
<evidence type="ECO:0000256" key="3">
    <source>
        <dbReference type="ARBA" id="ARBA00022553"/>
    </source>
</evidence>
<reference evidence="12" key="1">
    <citation type="journal article" date="2019" name="Int. J. Syst. Evol. Microbiol.">
        <title>The Global Catalogue of Microorganisms (GCM) 10K type strain sequencing project: providing services to taxonomists for standard genome sequencing and annotation.</title>
        <authorList>
            <consortium name="The Broad Institute Genomics Platform"/>
            <consortium name="The Broad Institute Genome Sequencing Center for Infectious Disease"/>
            <person name="Wu L."/>
            <person name="Ma J."/>
        </authorList>
    </citation>
    <scope>NUCLEOTIDE SEQUENCE [LARGE SCALE GENOMIC DNA]</scope>
    <source>
        <strain evidence="12">CCUG 59129</strain>
    </source>
</reference>
<keyword evidence="7" id="KW-0804">Transcription</keyword>
<dbReference type="Pfam" id="PF17853">
    <property type="entry name" value="GGDEF_2"/>
    <property type="match status" value="1"/>
</dbReference>
<gene>
    <name evidence="11" type="ORF">ACFQ2I_23090</name>
</gene>
<comment type="subcellular location">
    <subcellularLocation>
        <location evidence="1">Cytoplasm</location>
    </subcellularLocation>
</comment>
<dbReference type="SMART" id="SM00448">
    <property type="entry name" value="REC"/>
    <property type="match status" value="1"/>
</dbReference>
<evidence type="ECO:0000313" key="11">
    <source>
        <dbReference type="EMBL" id="MFD0962230.1"/>
    </source>
</evidence>
<dbReference type="Gene3D" id="3.40.50.2300">
    <property type="match status" value="1"/>
</dbReference>
<keyword evidence="5" id="KW-0805">Transcription regulation</keyword>
<dbReference type="InterPro" id="IPR011006">
    <property type="entry name" value="CheY-like_superfamily"/>
</dbReference>
<dbReference type="Gene3D" id="1.10.10.60">
    <property type="entry name" value="Homeodomain-like"/>
    <property type="match status" value="2"/>
</dbReference>
<feature type="modified residue" description="4-aspartylphosphate" evidence="8">
    <location>
        <position position="61"/>
    </location>
</feature>
<evidence type="ECO:0000256" key="1">
    <source>
        <dbReference type="ARBA" id="ARBA00004496"/>
    </source>
</evidence>
<dbReference type="PROSITE" id="PS50110">
    <property type="entry name" value="RESPONSE_REGULATORY"/>
    <property type="match status" value="1"/>
</dbReference>
<evidence type="ECO:0000256" key="2">
    <source>
        <dbReference type="ARBA" id="ARBA00022490"/>
    </source>
</evidence>
<evidence type="ECO:0000313" key="12">
    <source>
        <dbReference type="Proteomes" id="UP001596989"/>
    </source>
</evidence>
<dbReference type="InterPro" id="IPR041522">
    <property type="entry name" value="CdaR_GGDEF"/>
</dbReference>
<dbReference type="InterPro" id="IPR051552">
    <property type="entry name" value="HptR"/>
</dbReference>
<dbReference type="Proteomes" id="UP001596989">
    <property type="component" value="Unassembled WGS sequence"/>
</dbReference>
<evidence type="ECO:0000256" key="5">
    <source>
        <dbReference type="ARBA" id="ARBA00023015"/>
    </source>
</evidence>
<evidence type="ECO:0000256" key="7">
    <source>
        <dbReference type="ARBA" id="ARBA00023163"/>
    </source>
</evidence>
<dbReference type="CDD" id="cd17536">
    <property type="entry name" value="REC_YesN-like"/>
    <property type="match status" value="1"/>
</dbReference>
<protein>
    <submittedName>
        <fullName evidence="11">Response regulator</fullName>
    </submittedName>
</protein>
<dbReference type="EMBL" id="JBHTJZ010000072">
    <property type="protein sequence ID" value="MFD0962230.1"/>
    <property type="molecule type" value="Genomic_DNA"/>
</dbReference>
<proteinExistence type="predicted"/>
<dbReference type="PANTHER" id="PTHR42713">
    <property type="entry name" value="HISTIDINE KINASE-RELATED"/>
    <property type="match status" value="1"/>
</dbReference>
<dbReference type="SUPFAM" id="SSF46689">
    <property type="entry name" value="Homeodomain-like"/>
    <property type="match status" value="2"/>
</dbReference>
<feature type="domain" description="HTH araC/xylS-type" evidence="9">
    <location>
        <begin position="438"/>
        <end position="536"/>
    </location>
</feature>
<dbReference type="InterPro" id="IPR009057">
    <property type="entry name" value="Homeodomain-like_sf"/>
</dbReference>
<evidence type="ECO:0000259" key="10">
    <source>
        <dbReference type="PROSITE" id="PS50110"/>
    </source>
</evidence>
<keyword evidence="3 8" id="KW-0597">Phosphoprotein</keyword>
<accession>A0ABW3HXE7</accession>
<organism evidence="11 12">
    <name type="scientific">Paenibacillus chungangensis</name>
    <dbReference type="NCBI Taxonomy" id="696535"/>
    <lineage>
        <taxon>Bacteria</taxon>
        <taxon>Bacillati</taxon>
        <taxon>Bacillota</taxon>
        <taxon>Bacilli</taxon>
        <taxon>Bacillales</taxon>
        <taxon>Paenibacillaceae</taxon>
        <taxon>Paenibacillus</taxon>
    </lineage>
</organism>
<dbReference type="SUPFAM" id="SSF52172">
    <property type="entry name" value="CheY-like"/>
    <property type="match status" value="1"/>
</dbReference>
<keyword evidence="4" id="KW-0902">Two-component regulatory system</keyword>
<dbReference type="InterPro" id="IPR018060">
    <property type="entry name" value="HTH_AraC"/>
</dbReference>
<sequence length="538" mass="61896">MTNIRCLIVDDEAVMIQRLTLFFDGLSGRNECRFELIGSAYSGDEGLQEAARLRPDIVITDIKMPGMDGITMIERMKESMPDTEFIILTAYQDFNYAKRAIHIHVADFIVKVPLNEEVLLQAMNHATERIMTSKREKERLFKLNMSVMNNRHRVFKQFFLELLRGEIKVEQAADISLSYDLRLFQHHYCCMVIELNGYFSFVNQYPISDQKILKYGILNVIEETLLSYGPGFACEMEQNRFIAFASWPHSPSKKESEEQSMELARAIIHHIRTYMKQSASLGISGPFKGWDGIIAAYKQALDACAEHYYNGVETIVTPMRRLPAAGGDPHAVRQHMQESLQMLYRNMESADEIKASLLQLKKITEREMLQREAMTSLLKEFMLAARHRISQWKIQQTEDVAEGELLGCMTLSEQLEYVIGYIEQHLILRDSPGSPAISKALEYIDRNLTERLTLQMIAAQANLAPAYFSSLFKKEMKESLVDYINRKKIEKAVELLKCENYSNYELCEAVGIMNESYFCTLFKQKTGSTPGKFRKQTT</sequence>
<dbReference type="Pfam" id="PF00072">
    <property type="entry name" value="Response_reg"/>
    <property type="match status" value="1"/>
</dbReference>
<dbReference type="PROSITE" id="PS01124">
    <property type="entry name" value="HTH_ARAC_FAMILY_2"/>
    <property type="match status" value="1"/>
</dbReference>
<keyword evidence="6" id="KW-0238">DNA-binding</keyword>
<feature type="domain" description="Response regulatory" evidence="10">
    <location>
        <begin position="5"/>
        <end position="127"/>
    </location>
</feature>
<dbReference type="PANTHER" id="PTHR42713:SF3">
    <property type="entry name" value="TRANSCRIPTIONAL REGULATORY PROTEIN HPTR"/>
    <property type="match status" value="1"/>
</dbReference>
<dbReference type="Pfam" id="PF12833">
    <property type="entry name" value="HTH_18"/>
    <property type="match status" value="1"/>
</dbReference>
<comment type="caution">
    <text evidence="11">The sequence shown here is derived from an EMBL/GenBank/DDBJ whole genome shotgun (WGS) entry which is preliminary data.</text>
</comment>
<evidence type="ECO:0000256" key="6">
    <source>
        <dbReference type="ARBA" id="ARBA00023125"/>
    </source>
</evidence>
<keyword evidence="2" id="KW-0963">Cytoplasm</keyword>
<evidence type="ECO:0000256" key="8">
    <source>
        <dbReference type="PROSITE-ProRule" id="PRU00169"/>
    </source>
</evidence>
<keyword evidence="12" id="KW-1185">Reference proteome</keyword>
<name>A0ABW3HXE7_9BACL</name>
<evidence type="ECO:0000259" key="9">
    <source>
        <dbReference type="PROSITE" id="PS01124"/>
    </source>
</evidence>
<evidence type="ECO:0000256" key="4">
    <source>
        <dbReference type="ARBA" id="ARBA00023012"/>
    </source>
</evidence>
<dbReference type="SMART" id="SM00342">
    <property type="entry name" value="HTH_ARAC"/>
    <property type="match status" value="1"/>
</dbReference>
<dbReference type="InterPro" id="IPR001789">
    <property type="entry name" value="Sig_transdc_resp-reg_receiver"/>
</dbReference>